<evidence type="ECO:0000256" key="6">
    <source>
        <dbReference type="ARBA" id="ARBA00022475"/>
    </source>
</evidence>
<evidence type="ECO:0000313" key="19">
    <source>
        <dbReference type="Proteomes" id="UP001162881"/>
    </source>
</evidence>
<evidence type="ECO:0000256" key="11">
    <source>
        <dbReference type="ARBA" id="ARBA00022989"/>
    </source>
</evidence>
<evidence type="ECO:0000256" key="14">
    <source>
        <dbReference type="ARBA" id="ARBA00048202"/>
    </source>
</evidence>
<comment type="subcellular location">
    <subcellularLocation>
        <location evidence="2">Cell inner membrane</location>
        <topology evidence="2">Multi-pass membrane protein</topology>
    </subcellularLocation>
</comment>
<evidence type="ECO:0000313" key="18">
    <source>
        <dbReference type="EMBL" id="MCJ2181209.1"/>
    </source>
</evidence>
<evidence type="ECO:0000256" key="4">
    <source>
        <dbReference type="ARBA" id="ARBA00012943"/>
    </source>
</evidence>
<dbReference type="InterPro" id="IPR034300">
    <property type="entry name" value="PNTB-like"/>
</dbReference>
<evidence type="ECO:0000256" key="8">
    <source>
        <dbReference type="ARBA" id="ARBA00022692"/>
    </source>
</evidence>
<evidence type="ECO:0000256" key="12">
    <source>
        <dbReference type="ARBA" id="ARBA00023027"/>
    </source>
</evidence>
<gene>
    <name evidence="18" type="ORF">MTR62_00570</name>
</gene>
<feature type="transmembrane region" description="Helical" evidence="16">
    <location>
        <begin position="61"/>
        <end position="79"/>
    </location>
</feature>
<keyword evidence="9 15" id="KW-0521">NADP</keyword>
<evidence type="ECO:0000259" key="17">
    <source>
        <dbReference type="Pfam" id="PF02233"/>
    </source>
</evidence>
<dbReference type="Pfam" id="PF02233">
    <property type="entry name" value="PNTB"/>
    <property type="match status" value="1"/>
</dbReference>
<dbReference type="RefSeq" id="WP_244016276.1">
    <property type="nucleotide sequence ID" value="NZ_JALHLF010000001.1"/>
</dbReference>
<dbReference type="Proteomes" id="UP001162881">
    <property type="component" value="Unassembled WGS sequence"/>
</dbReference>
<dbReference type="Gene3D" id="3.40.50.1220">
    <property type="entry name" value="TPP-binding domain"/>
    <property type="match status" value="1"/>
</dbReference>
<feature type="transmembrane region" description="Helical" evidence="16">
    <location>
        <begin position="6"/>
        <end position="25"/>
    </location>
</feature>
<evidence type="ECO:0000256" key="10">
    <source>
        <dbReference type="ARBA" id="ARBA00022967"/>
    </source>
</evidence>
<evidence type="ECO:0000256" key="13">
    <source>
        <dbReference type="ARBA" id="ARBA00023136"/>
    </source>
</evidence>
<feature type="transmembrane region" description="Helical" evidence="16">
    <location>
        <begin position="132"/>
        <end position="152"/>
    </location>
</feature>
<feature type="transmembrane region" description="Helical" evidence="16">
    <location>
        <begin position="37"/>
        <end position="55"/>
    </location>
</feature>
<evidence type="ECO:0000256" key="2">
    <source>
        <dbReference type="ARBA" id="ARBA00004429"/>
    </source>
</evidence>
<feature type="transmembrane region" description="Helical" evidence="16">
    <location>
        <begin position="220"/>
        <end position="238"/>
    </location>
</feature>
<keyword evidence="13 15" id="KW-0472">Membrane</keyword>
<feature type="transmembrane region" description="Helical" evidence="16">
    <location>
        <begin position="244"/>
        <end position="264"/>
    </location>
</feature>
<comment type="catalytic activity">
    <reaction evidence="14 15">
        <text>NAD(+) + NADPH + H(+)(in) = NADH + NADP(+) + H(+)(out)</text>
        <dbReference type="Rhea" id="RHEA:47992"/>
        <dbReference type="ChEBI" id="CHEBI:15378"/>
        <dbReference type="ChEBI" id="CHEBI:57540"/>
        <dbReference type="ChEBI" id="CHEBI:57783"/>
        <dbReference type="ChEBI" id="CHEBI:57945"/>
        <dbReference type="ChEBI" id="CHEBI:58349"/>
        <dbReference type="EC" id="7.1.1.1"/>
    </reaction>
</comment>
<dbReference type="EC" id="7.1.1.1" evidence="4 15"/>
<proteinExistence type="inferred from homology"/>
<name>A0ABT0B8G0_9SPHN</name>
<dbReference type="EMBL" id="JALHLF010000001">
    <property type="protein sequence ID" value="MCJ2181209.1"/>
    <property type="molecule type" value="Genomic_DNA"/>
</dbReference>
<keyword evidence="11 16" id="KW-1133">Transmembrane helix</keyword>
<evidence type="ECO:0000256" key="7">
    <source>
        <dbReference type="ARBA" id="ARBA00022519"/>
    </source>
</evidence>
<sequence>MEVHAVNPWVALAYLIAGVCFILALRGLSSPATSRKGNRYGMVGMAIAVVTTLATHDIASLPEILAAIAIGAVIGLTTARKIQMTQMPQLVAAFHSLVGLAAVLVGVAAYLNPDAFGILEPGGLDILKGSRIEMGLGVAIGAITFSGSVIAFAKLNGTMSGAPILLPARHAINLAALAAILVLVSLFHWDTPALFWAIVALSFAIGFLLIIPIGGADMPVVVSMLNSYSGWAAAAMGFTLHNTAMIITGALVGSSGAILSYIMCRAMNRSFFSVIAGGFGADAGAGGAGGTAREQRPWKRGSAEDAAFLMKEAENVIVIPGYGMAVAQAQHALREMTDLLKEHGVNVKFAIHPVAGRMPGHMNVLLAEASVPYDDVFELEDINSEFAQADVAFIIGANDVVNPSAKTEKSSPIYGMPVFDVEKAKTIFFIKRSMGGQGYAGVDNEVFYMDQTMMLLADAKKMVEEINKALTD</sequence>
<dbReference type="InterPro" id="IPR029035">
    <property type="entry name" value="DHS-like_NAD/FAD-binding_dom"/>
</dbReference>
<organism evidence="18 19">
    <name type="scientific">Novosphingobium organovorum</name>
    <dbReference type="NCBI Taxonomy" id="2930092"/>
    <lineage>
        <taxon>Bacteria</taxon>
        <taxon>Pseudomonadati</taxon>
        <taxon>Pseudomonadota</taxon>
        <taxon>Alphaproteobacteria</taxon>
        <taxon>Sphingomonadales</taxon>
        <taxon>Sphingomonadaceae</taxon>
        <taxon>Novosphingobium</taxon>
    </lineage>
</organism>
<keyword evidence="19" id="KW-1185">Reference proteome</keyword>
<keyword evidence="8 16" id="KW-0812">Transmembrane</keyword>
<keyword evidence="6 15" id="KW-1003">Cell membrane</keyword>
<dbReference type="PIRSF" id="PIRSF000204">
    <property type="entry name" value="PNTB"/>
    <property type="match status" value="1"/>
</dbReference>
<feature type="domain" description="NADP transhydrogenase beta-like" evidence="17">
    <location>
        <begin position="11"/>
        <end position="468"/>
    </location>
</feature>
<evidence type="ECO:0000256" key="5">
    <source>
        <dbReference type="ARBA" id="ARBA00014581"/>
    </source>
</evidence>
<dbReference type="PANTHER" id="PTHR44758:SF1">
    <property type="entry name" value="NAD(P) TRANSHYDROGENASE SUBUNIT BETA"/>
    <property type="match status" value="1"/>
</dbReference>
<evidence type="ECO:0000256" key="9">
    <source>
        <dbReference type="ARBA" id="ARBA00022857"/>
    </source>
</evidence>
<dbReference type="InterPro" id="IPR012136">
    <property type="entry name" value="NADH_DH_b"/>
</dbReference>
<feature type="transmembrane region" description="Helical" evidence="16">
    <location>
        <begin position="91"/>
        <end position="112"/>
    </location>
</feature>
<keyword evidence="12 15" id="KW-0520">NAD</keyword>
<feature type="transmembrane region" description="Helical" evidence="16">
    <location>
        <begin position="193"/>
        <end position="213"/>
    </location>
</feature>
<feature type="transmembrane region" description="Helical" evidence="16">
    <location>
        <begin position="164"/>
        <end position="187"/>
    </location>
</feature>
<evidence type="ECO:0000256" key="3">
    <source>
        <dbReference type="ARBA" id="ARBA00007919"/>
    </source>
</evidence>
<evidence type="ECO:0000256" key="16">
    <source>
        <dbReference type="SAM" id="Phobius"/>
    </source>
</evidence>
<protein>
    <recommendedName>
        <fullName evidence="5 15">NAD(P) transhydrogenase subunit beta</fullName>
        <ecNumber evidence="4 15">7.1.1.1</ecNumber>
    </recommendedName>
    <alternativeName>
        <fullName evidence="15">Nicotinamide nucleotide transhydrogenase subunit beta</fullName>
    </alternativeName>
</protein>
<comment type="function">
    <text evidence="1 15">The transhydrogenation between NADH and NADP is coupled to respiration and ATP hydrolysis and functions as a proton pump across the membrane.</text>
</comment>
<evidence type="ECO:0000256" key="15">
    <source>
        <dbReference type="PIRNR" id="PIRNR000204"/>
    </source>
</evidence>
<dbReference type="PANTHER" id="PTHR44758">
    <property type="entry name" value="NAD(P) TRANSHYDROGENASE SUBUNIT BETA"/>
    <property type="match status" value="1"/>
</dbReference>
<evidence type="ECO:0000256" key="1">
    <source>
        <dbReference type="ARBA" id="ARBA00003943"/>
    </source>
</evidence>
<comment type="similarity">
    <text evidence="3 15">Belongs to the PNT beta subunit family.</text>
</comment>
<keyword evidence="10 15" id="KW-1278">Translocase</keyword>
<comment type="caution">
    <text evidence="18">The sequence shown here is derived from an EMBL/GenBank/DDBJ whole genome shotgun (WGS) entry which is preliminary data.</text>
</comment>
<keyword evidence="7 15" id="KW-0997">Cell inner membrane</keyword>
<accession>A0ABT0B8G0</accession>
<dbReference type="SUPFAM" id="SSF52467">
    <property type="entry name" value="DHS-like NAD/FAD-binding domain"/>
    <property type="match status" value="1"/>
</dbReference>
<reference evidence="18" key="1">
    <citation type="submission" date="2022-03" db="EMBL/GenBank/DDBJ databases">
        <title>Identification of a novel bacterium isolated from mangrove sediments.</title>
        <authorList>
            <person name="Pan X."/>
        </authorList>
    </citation>
    <scope>NUCLEOTIDE SEQUENCE</scope>
    <source>
        <strain evidence="18">B1949</strain>
    </source>
</reference>